<dbReference type="InterPro" id="IPR036291">
    <property type="entry name" value="NAD(P)-bd_dom_sf"/>
</dbReference>
<feature type="active site" description="Proton donor/acceptor" evidence="13">
    <location>
        <position position="138"/>
    </location>
</feature>
<feature type="domain" description="Dihydrodipicolinate reductase N-terminal" evidence="14">
    <location>
        <begin position="4"/>
        <end position="107"/>
    </location>
</feature>
<evidence type="ECO:0000313" key="16">
    <source>
        <dbReference type="EMBL" id="HIW05893.1"/>
    </source>
</evidence>
<dbReference type="GO" id="GO:0005829">
    <property type="term" value="C:cytosol"/>
    <property type="evidence" value="ECO:0007669"/>
    <property type="project" value="TreeGrafter"/>
</dbReference>
<keyword evidence="8 13" id="KW-0457">Lysine biosynthesis</keyword>
<organism evidence="16 17">
    <name type="scientific">Candidatus Ignatzschineria merdigallinarum</name>
    <dbReference type="NCBI Taxonomy" id="2838621"/>
    <lineage>
        <taxon>Bacteria</taxon>
        <taxon>Pseudomonadati</taxon>
        <taxon>Pseudomonadota</taxon>
        <taxon>Gammaproteobacteria</taxon>
        <taxon>Cardiobacteriales</taxon>
        <taxon>Ignatzschineriaceae</taxon>
        <taxon>Ignatzschineria</taxon>
    </lineage>
</organism>
<accession>A0A9D1Q4S0</accession>
<comment type="caution">
    <text evidence="16">The sequence shown here is derived from an EMBL/GenBank/DDBJ whole genome shotgun (WGS) entry which is preliminary data.</text>
</comment>
<feature type="binding site" evidence="13">
    <location>
        <begin position="148"/>
        <end position="149"/>
    </location>
    <ligand>
        <name>(S)-2,3,4,5-tetrahydrodipicolinate</name>
        <dbReference type="ChEBI" id="CHEBI:16845"/>
    </ligand>
</feature>
<protein>
    <recommendedName>
        <fullName evidence="10 13">4-hydroxy-tetrahydrodipicolinate reductase</fullName>
        <shortName evidence="13">HTPA reductase</shortName>
        <ecNumber evidence="10 13">1.17.1.8</ecNumber>
    </recommendedName>
</protein>
<dbReference type="PANTHER" id="PTHR20836">
    <property type="entry name" value="DIHYDRODIPICOLINATE REDUCTASE"/>
    <property type="match status" value="1"/>
</dbReference>
<dbReference type="Pfam" id="PF01113">
    <property type="entry name" value="DapB_N"/>
    <property type="match status" value="1"/>
</dbReference>
<reference evidence="16" key="2">
    <citation type="submission" date="2021-04" db="EMBL/GenBank/DDBJ databases">
        <authorList>
            <person name="Gilroy R."/>
        </authorList>
    </citation>
    <scope>NUCLEOTIDE SEQUENCE</scope>
    <source>
        <strain evidence="16">CHK160-9182</strain>
    </source>
</reference>
<keyword evidence="4 13" id="KW-0521">NADP</keyword>
<evidence type="ECO:0000256" key="2">
    <source>
        <dbReference type="ARBA" id="ARBA00022490"/>
    </source>
</evidence>
<evidence type="ECO:0000256" key="1">
    <source>
        <dbReference type="ARBA" id="ARBA00006642"/>
    </source>
</evidence>
<dbReference type="Gene3D" id="3.30.360.10">
    <property type="entry name" value="Dihydrodipicolinate Reductase, domain 2"/>
    <property type="match status" value="1"/>
</dbReference>
<feature type="active site" description="Proton donor" evidence="13">
    <location>
        <position position="142"/>
    </location>
</feature>
<keyword evidence="3 13" id="KW-0028">Amino-acid biosynthesis</keyword>
<dbReference type="AlphaFoldDB" id="A0A9D1Q4S0"/>
<dbReference type="SUPFAM" id="SSF55347">
    <property type="entry name" value="Glyceraldehyde-3-phosphate dehydrogenase-like, C-terminal domain"/>
    <property type="match status" value="1"/>
</dbReference>
<name>A0A9D1Q4S0_9GAMM</name>
<dbReference type="InterPro" id="IPR023940">
    <property type="entry name" value="DHDPR_bac"/>
</dbReference>
<evidence type="ECO:0000256" key="7">
    <source>
        <dbReference type="ARBA" id="ARBA00023027"/>
    </source>
</evidence>
<keyword evidence="2 13" id="KW-0963">Cytoplasm</keyword>
<evidence type="ECO:0000256" key="13">
    <source>
        <dbReference type="HAMAP-Rule" id="MF_00102"/>
    </source>
</evidence>
<feature type="domain" description="Dihydrodipicolinate reductase C-terminal" evidence="15">
    <location>
        <begin position="111"/>
        <end position="247"/>
    </location>
</feature>
<dbReference type="GO" id="GO:0019877">
    <property type="term" value="P:diaminopimelate biosynthetic process"/>
    <property type="evidence" value="ECO:0007669"/>
    <property type="project" value="UniProtKB-UniRule"/>
</dbReference>
<sequence length="251" mass="27141">MATKVGIVGISGRMGQVLSQEISKKAGFALGVSYSKEVAGTISLTDLFIDNDIVVDFSNAALVESVLDAALLNPKPLIICTTGWDREVLDSKIVELSQKVPVILATNTSIGAAIQRYIVKVVAKALGEDFDVDLHEKHHRFKVDSPSGTAMTLLEDIQMAKKAAFDKDFTTYTVGHGAREENLIGVSVSRSGSIVGEHEVSFTSLEEQITIKHTAFDRALFAKGALKAVEWSIQVEKPGLYTIFDVLSLTD</sequence>
<keyword evidence="6 13" id="KW-0560">Oxidoreductase</keyword>
<comment type="caution">
    <text evidence="13">Was originally thought to be a dihydrodipicolinate reductase (DHDPR), catalyzing the conversion of dihydrodipicolinate to tetrahydrodipicolinate. However, it was shown in E.coli that the substrate of the enzymatic reaction is not dihydrodipicolinate (DHDP) but in fact (2S,4S)-4-hydroxy-2,3,4,5-tetrahydrodipicolinic acid (HTPA), the product released by the DapA-catalyzed reaction.</text>
</comment>
<gene>
    <name evidence="13 16" type="primary">dapB</name>
    <name evidence="16" type="ORF">H9889_00990</name>
</gene>
<evidence type="ECO:0000256" key="12">
    <source>
        <dbReference type="ARBA" id="ARBA00049396"/>
    </source>
</evidence>
<evidence type="ECO:0000256" key="6">
    <source>
        <dbReference type="ARBA" id="ARBA00023002"/>
    </source>
</evidence>
<dbReference type="Proteomes" id="UP000823934">
    <property type="component" value="Unassembled WGS sequence"/>
</dbReference>
<evidence type="ECO:0000256" key="11">
    <source>
        <dbReference type="ARBA" id="ARBA00049080"/>
    </source>
</evidence>
<comment type="subcellular location">
    <subcellularLocation>
        <location evidence="13">Cytoplasm</location>
    </subcellularLocation>
</comment>
<dbReference type="EMBL" id="DXHP01000022">
    <property type="protein sequence ID" value="HIW05893.1"/>
    <property type="molecule type" value="Genomic_DNA"/>
</dbReference>
<evidence type="ECO:0000256" key="4">
    <source>
        <dbReference type="ARBA" id="ARBA00022857"/>
    </source>
</evidence>
<comment type="subunit">
    <text evidence="13">Homotetramer.</text>
</comment>
<dbReference type="EC" id="1.17.1.8" evidence="10 13"/>
<keyword evidence="7 13" id="KW-0520">NAD</keyword>
<comment type="catalytic activity">
    <reaction evidence="12 13">
        <text>(S)-2,3,4,5-tetrahydrodipicolinate + NAD(+) + H2O = (2S,4S)-4-hydroxy-2,3,4,5-tetrahydrodipicolinate + NADH + H(+)</text>
        <dbReference type="Rhea" id="RHEA:35323"/>
        <dbReference type="ChEBI" id="CHEBI:15377"/>
        <dbReference type="ChEBI" id="CHEBI:15378"/>
        <dbReference type="ChEBI" id="CHEBI:16845"/>
        <dbReference type="ChEBI" id="CHEBI:57540"/>
        <dbReference type="ChEBI" id="CHEBI:57945"/>
        <dbReference type="ChEBI" id="CHEBI:67139"/>
        <dbReference type="EC" id="1.17.1.8"/>
    </reaction>
</comment>
<evidence type="ECO:0000256" key="10">
    <source>
        <dbReference type="ARBA" id="ARBA00038983"/>
    </source>
</evidence>
<comment type="similarity">
    <text evidence="1 13">Belongs to the DapB family.</text>
</comment>
<dbReference type="PIRSF" id="PIRSF000161">
    <property type="entry name" value="DHPR"/>
    <property type="match status" value="1"/>
</dbReference>
<dbReference type="CDD" id="cd02274">
    <property type="entry name" value="DHDPR_N"/>
    <property type="match status" value="1"/>
</dbReference>
<evidence type="ECO:0000259" key="14">
    <source>
        <dbReference type="Pfam" id="PF01113"/>
    </source>
</evidence>
<dbReference type="InterPro" id="IPR022664">
    <property type="entry name" value="DapB_N_CS"/>
</dbReference>
<comment type="function">
    <text evidence="13">Catalyzes the conversion of 4-hydroxy-tetrahydrodipicolinate (HTPA) to tetrahydrodipicolinate.</text>
</comment>
<evidence type="ECO:0000256" key="3">
    <source>
        <dbReference type="ARBA" id="ARBA00022605"/>
    </source>
</evidence>
<dbReference type="PROSITE" id="PS01298">
    <property type="entry name" value="DAPB"/>
    <property type="match status" value="1"/>
</dbReference>
<dbReference type="GO" id="GO:0050661">
    <property type="term" value="F:NADP binding"/>
    <property type="evidence" value="ECO:0007669"/>
    <property type="project" value="UniProtKB-UniRule"/>
</dbReference>
<dbReference type="InterPro" id="IPR022663">
    <property type="entry name" value="DapB_C"/>
</dbReference>
<reference evidence="16" key="1">
    <citation type="journal article" date="2021" name="PeerJ">
        <title>Extensive microbial diversity within the chicken gut microbiome revealed by metagenomics and culture.</title>
        <authorList>
            <person name="Gilroy R."/>
            <person name="Ravi A."/>
            <person name="Getino M."/>
            <person name="Pursley I."/>
            <person name="Horton D.L."/>
            <person name="Alikhan N.F."/>
            <person name="Baker D."/>
            <person name="Gharbi K."/>
            <person name="Hall N."/>
            <person name="Watson M."/>
            <person name="Adriaenssens E.M."/>
            <person name="Foster-Nyarko E."/>
            <person name="Jarju S."/>
            <person name="Secka A."/>
            <person name="Antonio M."/>
            <person name="Oren A."/>
            <person name="Chaudhuri R.R."/>
            <person name="La Ragione R."/>
            <person name="Hildebrand F."/>
            <person name="Pallen M.J."/>
        </authorList>
    </citation>
    <scope>NUCLEOTIDE SEQUENCE</scope>
    <source>
        <strain evidence="16">CHK160-9182</strain>
    </source>
</reference>
<evidence type="ECO:0000256" key="8">
    <source>
        <dbReference type="ARBA" id="ARBA00023154"/>
    </source>
</evidence>
<dbReference type="PANTHER" id="PTHR20836:SF0">
    <property type="entry name" value="4-HYDROXY-TETRAHYDRODIPICOLINATE REDUCTASE 1, CHLOROPLASTIC-RELATED"/>
    <property type="match status" value="1"/>
</dbReference>
<dbReference type="NCBIfam" id="TIGR00036">
    <property type="entry name" value="dapB"/>
    <property type="match status" value="1"/>
</dbReference>
<feature type="binding site" evidence="13">
    <location>
        <begin position="105"/>
        <end position="108"/>
    </location>
    <ligand>
        <name>NAD(+)</name>
        <dbReference type="ChEBI" id="CHEBI:57540"/>
    </ligand>
</feature>
<dbReference type="GO" id="GO:0009089">
    <property type="term" value="P:lysine biosynthetic process via diaminopimelate"/>
    <property type="evidence" value="ECO:0007669"/>
    <property type="project" value="UniProtKB-UniRule"/>
</dbReference>
<feature type="binding site" evidence="13">
    <location>
        <begin position="80"/>
        <end position="82"/>
    </location>
    <ligand>
        <name>NAD(+)</name>
        <dbReference type="ChEBI" id="CHEBI:57540"/>
    </ligand>
</feature>
<dbReference type="Gene3D" id="3.40.50.720">
    <property type="entry name" value="NAD(P)-binding Rossmann-like Domain"/>
    <property type="match status" value="1"/>
</dbReference>
<dbReference type="GO" id="GO:0016726">
    <property type="term" value="F:oxidoreductase activity, acting on CH or CH2 groups, NAD or NADP as acceptor"/>
    <property type="evidence" value="ECO:0007669"/>
    <property type="project" value="UniProtKB-UniRule"/>
</dbReference>
<evidence type="ECO:0000256" key="9">
    <source>
        <dbReference type="ARBA" id="ARBA00037922"/>
    </source>
</evidence>
<dbReference type="SUPFAM" id="SSF51735">
    <property type="entry name" value="NAD(P)-binding Rossmann-fold domains"/>
    <property type="match status" value="1"/>
</dbReference>
<keyword evidence="5 13" id="KW-0220">Diaminopimelate biosynthesis</keyword>
<dbReference type="Pfam" id="PF05173">
    <property type="entry name" value="DapB_C"/>
    <property type="match status" value="1"/>
</dbReference>
<dbReference type="InterPro" id="IPR000846">
    <property type="entry name" value="DapB_N"/>
</dbReference>
<evidence type="ECO:0000259" key="15">
    <source>
        <dbReference type="Pfam" id="PF05173"/>
    </source>
</evidence>
<proteinExistence type="inferred from homology"/>
<dbReference type="GO" id="GO:0008839">
    <property type="term" value="F:4-hydroxy-tetrahydrodipicolinate reductase"/>
    <property type="evidence" value="ECO:0007669"/>
    <property type="project" value="UniProtKB-UniRule"/>
</dbReference>
<comment type="caution">
    <text evidence="13">Lacks conserved residue(s) required for the propagation of feature annotation.</text>
</comment>
<evidence type="ECO:0000256" key="5">
    <source>
        <dbReference type="ARBA" id="ARBA00022915"/>
    </source>
</evidence>
<feature type="binding site" evidence="13">
    <location>
        <begin position="9"/>
        <end position="14"/>
    </location>
    <ligand>
        <name>NAD(+)</name>
        <dbReference type="ChEBI" id="CHEBI:57540"/>
    </ligand>
</feature>
<feature type="binding site" evidence="13">
    <location>
        <position position="139"/>
    </location>
    <ligand>
        <name>(S)-2,3,4,5-tetrahydrodipicolinate</name>
        <dbReference type="ChEBI" id="CHEBI:16845"/>
    </ligand>
</feature>
<evidence type="ECO:0000313" key="17">
    <source>
        <dbReference type="Proteomes" id="UP000823934"/>
    </source>
</evidence>
<comment type="pathway">
    <text evidence="9 13">Amino-acid biosynthesis; L-lysine biosynthesis via DAP pathway; (S)-tetrahydrodipicolinate from L-aspartate: step 4/4.</text>
</comment>
<dbReference type="HAMAP" id="MF_00102">
    <property type="entry name" value="DapB"/>
    <property type="match status" value="1"/>
</dbReference>
<dbReference type="GO" id="GO:0051287">
    <property type="term" value="F:NAD binding"/>
    <property type="evidence" value="ECO:0007669"/>
    <property type="project" value="UniProtKB-UniRule"/>
</dbReference>
<comment type="catalytic activity">
    <reaction evidence="11 13">
        <text>(S)-2,3,4,5-tetrahydrodipicolinate + NADP(+) + H2O = (2S,4S)-4-hydroxy-2,3,4,5-tetrahydrodipicolinate + NADPH + H(+)</text>
        <dbReference type="Rhea" id="RHEA:35331"/>
        <dbReference type="ChEBI" id="CHEBI:15377"/>
        <dbReference type="ChEBI" id="CHEBI:15378"/>
        <dbReference type="ChEBI" id="CHEBI:16845"/>
        <dbReference type="ChEBI" id="CHEBI:57783"/>
        <dbReference type="ChEBI" id="CHEBI:58349"/>
        <dbReference type="ChEBI" id="CHEBI:67139"/>
        <dbReference type="EC" id="1.17.1.8"/>
    </reaction>
</comment>